<evidence type="ECO:0000256" key="1">
    <source>
        <dbReference type="SAM" id="MobiDB-lite"/>
    </source>
</evidence>
<dbReference type="InterPro" id="IPR050904">
    <property type="entry name" value="Adhesion/Biosynth-related"/>
</dbReference>
<dbReference type="AlphaFoldDB" id="A0A498GZT9"/>
<name>A0A498GZT9_9EURY</name>
<dbReference type="SMART" id="SM00554">
    <property type="entry name" value="FAS1"/>
    <property type="match status" value="1"/>
</dbReference>
<feature type="region of interest" description="Disordered" evidence="1">
    <location>
        <begin position="29"/>
        <end position="48"/>
    </location>
</feature>
<dbReference type="OrthoDB" id="105895at2157"/>
<dbReference type="PROSITE" id="PS50213">
    <property type="entry name" value="FAS1"/>
    <property type="match status" value="1"/>
</dbReference>
<comment type="caution">
    <text evidence="3">The sequence shown here is derived from an EMBL/GenBank/DDBJ whole genome shotgun (WGS) entry which is preliminary data.</text>
</comment>
<evidence type="ECO:0000313" key="3">
    <source>
        <dbReference type="EMBL" id="RXE55350.1"/>
    </source>
</evidence>
<dbReference type="PANTHER" id="PTHR10900">
    <property type="entry name" value="PERIOSTIN-RELATED"/>
    <property type="match status" value="1"/>
</dbReference>
<dbReference type="PANTHER" id="PTHR10900:SF77">
    <property type="entry name" value="FI19380P1"/>
    <property type="match status" value="1"/>
</dbReference>
<evidence type="ECO:0000313" key="4">
    <source>
        <dbReference type="Proteomes" id="UP000290932"/>
    </source>
</evidence>
<dbReference type="Pfam" id="PF02469">
    <property type="entry name" value="Fasciclin"/>
    <property type="match status" value="1"/>
</dbReference>
<proteinExistence type="predicted"/>
<keyword evidence="4" id="KW-1185">Reference proteome</keyword>
<protein>
    <recommendedName>
        <fullName evidence="2">FAS1 domain-containing protein</fullName>
    </recommendedName>
</protein>
<dbReference type="RefSeq" id="WP_128694521.1">
    <property type="nucleotide sequence ID" value="NZ_LHQS01000003.1"/>
</dbReference>
<sequence length="249" mass="26129">MRQIVWACVLLIIGMVAVTSAIPMGSENATMGNESNATGAPGNQTMGNQTGNMTLVDVIQQDPNLTTLSTALDAANLTGALQTGGPYTVFAPDNAAFEALGNETVGTLLSNQDQLTAVLQYHVVAGEYTPEQLMNMTQQQNQTDGGIFGFLSGLFGGGQNETQNQTGNMTGNGTTLQTLLGENITVTQENGQLVLNNDTYVVQDINTSTGVLYVIDKVLIPPNMTIGNMTGNQTMGNQTTDNITGNQTA</sequence>
<dbReference type="InterPro" id="IPR000782">
    <property type="entry name" value="FAS1_domain"/>
</dbReference>
<dbReference type="GO" id="GO:0005615">
    <property type="term" value="C:extracellular space"/>
    <property type="evidence" value="ECO:0007669"/>
    <property type="project" value="TreeGrafter"/>
</dbReference>
<dbReference type="Gene3D" id="2.30.180.10">
    <property type="entry name" value="FAS1 domain"/>
    <property type="match status" value="1"/>
</dbReference>
<organism evidence="3 4">
    <name type="scientific">Methanoculleus taiwanensis</name>
    <dbReference type="NCBI Taxonomy" id="1550565"/>
    <lineage>
        <taxon>Archaea</taxon>
        <taxon>Methanobacteriati</taxon>
        <taxon>Methanobacteriota</taxon>
        <taxon>Stenosarchaea group</taxon>
        <taxon>Methanomicrobia</taxon>
        <taxon>Methanomicrobiales</taxon>
        <taxon>Methanomicrobiaceae</taxon>
        <taxon>Methanoculleus</taxon>
    </lineage>
</organism>
<dbReference type="InterPro" id="IPR036378">
    <property type="entry name" value="FAS1_dom_sf"/>
</dbReference>
<evidence type="ECO:0000259" key="2">
    <source>
        <dbReference type="PROSITE" id="PS50213"/>
    </source>
</evidence>
<feature type="domain" description="FAS1" evidence="2">
    <location>
        <begin position="52"/>
        <end position="219"/>
    </location>
</feature>
<feature type="region of interest" description="Disordered" evidence="1">
    <location>
        <begin position="230"/>
        <end position="249"/>
    </location>
</feature>
<dbReference type="Proteomes" id="UP000290932">
    <property type="component" value="Unassembled WGS sequence"/>
</dbReference>
<dbReference type="SUPFAM" id="SSF82153">
    <property type="entry name" value="FAS1 domain"/>
    <property type="match status" value="1"/>
</dbReference>
<accession>A0A498GZT9</accession>
<gene>
    <name evidence="3" type="ORF">ABH15_11350</name>
</gene>
<reference evidence="3 4" key="1">
    <citation type="journal article" date="2015" name="Int. J. Syst. Evol. Microbiol.">
        <title>Methanoculleus taiwanensis sp. nov., a methanogen isolated from deep marine sediment at the deformation front area near Taiwan.</title>
        <authorList>
            <person name="Weng C.Y."/>
            <person name="Chen S.C."/>
            <person name="Lai M.C."/>
            <person name="Wu S.Y."/>
            <person name="Lin S."/>
            <person name="Yang T.F."/>
            <person name="Chen P.C."/>
        </authorList>
    </citation>
    <scope>NUCLEOTIDE SEQUENCE [LARGE SCALE GENOMIC DNA]</scope>
    <source>
        <strain evidence="3 4">CYW4</strain>
    </source>
</reference>
<dbReference type="EMBL" id="LHQS01000003">
    <property type="protein sequence ID" value="RXE55350.1"/>
    <property type="molecule type" value="Genomic_DNA"/>
</dbReference>